<reference evidence="3 4" key="1">
    <citation type="submission" date="2012-01" db="EMBL/GenBank/DDBJ databases">
        <title>The Genome Sequence of Facklamia languida CCUG 37842.</title>
        <authorList>
            <consortium name="The Broad Institute Genome Sequencing Platform"/>
            <person name="Earl A."/>
            <person name="Ward D."/>
            <person name="Feldgarden M."/>
            <person name="Gevers D."/>
            <person name="Huys G."/>
            <person name="Young S.K."/>
            <person name="Zeng Q."/>
            <person name="Gargeya S."/>
            <person name="Fitzgerald M."/>
            <person name="Haas B."/>
            <person name="Abouelleil A."/>
            <person name="Alvarado L."/>
            <person name="Arachchi H.M."/>
            <person name="Berlin A."/>
            <person name="Chapman S.B."/>
            <person name="Gearin G."/>
            <person name="Goldberg J."/>
            <person name="Griggs A."/>
            <person name="Gujja S."/>
            <person name="Hansen M."/>
            <person name="Heiman D."/>
            <person name="Howarth C."/>
            <person name="Larimer J."/>
            <person name="Lui A."/>
            <person name="MacDonald P.J.P."/>
            <person name="McCowen C."/>
            <person name="Montmayeur A."/>
            <person name="Murphy C."/>
            <person name="Neiman D."/>
            <person name="Pearson M."/>
            <person name="Priest M."/>
            <person name="Roberts A."/>
            <person name="Saif S."/>
            <person name="Shea T."/>
            <person name="Sisk P."/>
            <person name="Stolte C."/>
            <person name="Sykes S."/>
            <person name="Wortman J."/>
            <person name="Nusbaum C."/>
            <person name="Birren B."/>
        </authorList>
    </citation>
    <scope>NUCLEOTIDE SEQUENCE [LARGE SCALE GENOMIC DNA]</scope>
    <source>
        <strain evidence="3 4">CCUG 37842</strain>
    </source>
</reference>
<dbReference type="OrthoDB" id="9782395at2"/>
<feature type="domain" description="DUF218" evidence="2">
    <location>
        <begin position="61"/>
        <end position="187"/>
    </location>
</feature>
<gene>
    <name evidence="3" type="ORF">HMPREF9708_00556</name>
</gene>
<sequence>MGMIFEIALKIVKSLGGLLLVGSCLVVLINGWVLFTAERQIITVQELSEMDWLDDHVPVLTLGAGVINNQLPSPILANRLDKTLEIYQRNPRHPLIMSGDHKEDNYNEVLVMKQYLEDHGLPSSQIYLDHAGYSTYQSLKRLKTVHQQDKAVIVTQRYHLPRALMLARALGIQAVGVPAADRKHNQAYREAREVLARIKDFLSTHLNLPLQEASEKDYAIDFSQSGDLTNRKSDLESRW</sequence>
<dbReference type="STRING" id="883113.HMPREF9708_00556"/>
<protein>
    <recommendedName>
        <fullName evidence="2">DUF218 domain-containing protein</fullName>
    </recommendedName>
</protein>
<evidence type="ECO:0000259" key="2">
    <source>
        <dbReference type="Pfam" id="PF02698"/>
    </source>
</evidence>
<dbReference type="PANTHER" id="PTHR30336">
    <property type="entry name" value="INNER MEMBRANE PROTEIN, PROBABLE PERMEASE"/>
    <property type="match status" value="1"/>
</dbReference>
<dbReference type="InterPro" id="IPR003848">
    <property type="entry name" value="DUF218"/>
</dbReference>
<keyword evidence="1" id="KW-0812">Transmembrane</keyword>
<keyword evidence="1" id="KW-1133">Transmembrane helix</keyword>
<comment type="caution">
    <text evidence="3">The sequence shown here is derived from an EMBL/GenBank/DDBJ whole genome shotgun (WGS) entry which is preliminary data.</text>
</comment>
<dbReference type="PATRIC" id="fig|883113.3.peg.558"/>
<organism evidence="3 4">
    <name type="scientific">Facklamia languida CCUG 37842</name>
    <dbReference type="NCBI Taxonomy" id="883113"/>
    <lineage>
        <taxon>Bacteria</taxon>
        <taxon>Bacillati</taxon>
        <taxon>Bacillota</taxon>
        <taxon>Bacilli</taxon>
        <taxon>Lactobacillales</taxon>
        <taxon>Aerococcaceae</taxon>
        <taxon>Facklamia</taxon>
    </lineage>
</organism>
<evidence type="ECO:0000313" key="3">
    <source>
        <dbReference type="EMBL" id="EHR37927.1"/>
    </source>
</evidence>
<keyword evidence="1" id="KW-0472">Membrane</keyword>
<accession>H3NHM1</accession>
<evidence type="ECO:0000313" key="4">
    <source>
        <dbReference type="Proteomes" id="UP000006190"/>
    </source>
</evidence>
<dbReference type="InterPro" id="IPR014729">
    <property type="entry name" value="Rossmann-like_a/b/a_fold"/>
</dbReference>
<dbReference type="CDD" id="cd06259">
    <property type="entry name" value="YdcF-like"/>
    <property type="match status" value="1"/>
</dbReference>
<dbReference type="InterPro" id="IPR051599">
    <property type="entry name" value="Cell_Envelope_Assoc"/>
</dbReference>
<name>H3NHM1_9LACT</name>
<dbReference type="EMBL" id="AGEG01000003">
    <property type="protein sequence ID" value="EHR37927.1"/>
    <property type="molecule type" value="Genomic_DNA"/>
</dbReference>
<dbReference type="HOGENOM" id="CLU_051474_0_1_9"/>
<dbReference type="Pfam" id="PF02698">
    <property type="entry name" value="DUF218"/>
    <property type="match status" value="1"/>
</dbReference>
<proteinExistence type="predicted"/>
<feature type="transmembrane region" description="Helical" evidence="1">
    <location>
        <begin position="12"/>
        <end position="35"/>
    </location>
</feature>
<keyword evidence="4" id="KW-1185">Reference proteome</keyword>
<evidence type="ECO:0000256" key="1">
    <source>
        <dbReference type="SAM" id="Phobius"/>
    </source>
</evidence>
<dbReference type="Proteomes" id="UP000006190">
    <property type="component" value="Unassembled WGS sequence"/>
</dbReference>
<dbReference type="GO" id="GO:0005886">
    <property type="term" value="C:plasma membrane"/>
    <property type="evidence" value="ECO:0007669"/>
    <property type="project" value="TreeGrafter"/>
</dbReference>
<dbReference type="Gene3D" id="3.40.50.620">
    <property type="entry name" value="HUPs"/>
    <property type="match status" value="1"/>
</dbReference>
<dbReference type="AlphaFoldDB" id="H3NHM1"/>
<dbReference type="eggNOG" id="COG2949">
    <property type="taxonomic scope" value="Bacteria"/>
</dbReference>
<dbReference type="PANTHER" id="PTHR30336:SF6">
    <property type="entry name" value="INTEGRAL MEMBRANE PROTEIN"/>
    <property type="match status" value="1"/>
</dbReference>